<evidence type="ECO:0000313" key="1">
    <source>
        <dbReference type="EMBL" id="KZS43181.1"/>
    </source>
</evidence>
<dbReference type="OrthoDB" id="9796999at2"/>
<reference evidence="1" key="1">
    <citation type="journal article" date="2016" name="Genome Announc.">
        <title>Draft genomes of two strains of Paenibacillus glucanolyticus with capability to degrade lignocellulose.</title>
        <authorList>
            <person name="Mathews S.L."/>
            <person name="Pawlak J."/>
            <person name="Grunden A.M."/>
        </authorList>
    </citation>
    <scope>NUCLEOTIDE SEQUENCE [LARGE SCALE GENOMIC DNA]</scope>
    <source>
        <strain evidence="1">SLM1</strain>
    </source>
</reference>
<proteinExistence type="predicted"/>
<dbReference type="Proteomes" id="UP000076796">
    <property type="component" value="Unassembled WGS sequence"/>
</dbReference>
<dbReference type="RefSeq" id="WP_063480638.1">
    <property type="nucleotide sequence ID" value="NZ_CP147845.1"/>
</dbReference>
<name>A0A163DEU9_9BACL</name>
<gene>
    <name evidence="1" type="ORF">AWU65_00735</name>
</gene>
<dbReference type="AlphaFoldDB" id="A0A163DEU9"/>
<evidence type="ECO:0000313" key="2">
    <source>
        <dbReference type="Proteomes" id="UP000076796"/>
    </source>
</evidence>
<organism evidence="1 2">
    <name type="scientific">Paenibacillus glucanolyticus</name>
    <dbReference type="NCBI Taxonomy" id="59843"/>
    <lineage>
        <taxon>Bacteria</taxon>
        <taxon>Bacillati</taxon>
        <taxon>Bacillota</taxon>
        <taxon>Bacilli</taxon>
        <taxon>Bacillales</taxon>
        <taxon>Paenibacillaceae</taxon>
        <taxon>Paenibacillus</taxon>
    </lineage>
</organism>
<comment type="caution">
    <text evidence="1">The sequence shown here is derived from an EMBL/GenBank/DDBJ whole genome shotgun (WGS) entry which is preliminary data.</text>
</comment>
<dbReference type="EMBL" id="LWMH01000003">
    <property type="protein sequence ID" value="KZS43181.1"/>
    <property type="molecule type" value="Genomic_DNA"/>
</dbReference>
<sequence>MEIENLLAITSRAELRSWLLENSLTEKSCWVMVSMTPNPVAILYLDAVEEALCFGWIDGVKKKIPGAGVVQRLSPRSRKSSWTELNKERVRRLEKLGWMRDEGIKVLPDMDPDAFVIDNVIMQRLKEDREVYANFVAFPSLYQRVRIDTIQSNKDDPELYMSRLDKLITNTKENKMYGQWHDDGRLLDY</sequence>
<keyword evidence="2" id="KW-1185">Reference proteome</keyword>
<protein>
    <submittedName>
        <fullName evidence="1">Thymidylate synthase</fullName>
    </submittedName>
</protein>
<dbReference type="GeneID" id="97555273"/>
<accession>A0A163DEU9</accession>